<feature type="domain" description="D-isomer specific 2-hydroxyacid dehydrogenase NAD-binding" evidence="3">
    <location>
        <begin position="107"/>
        <end position="281"/>
    </location>
</feature>
<keyword evidence="5" id="KW-1185">Reference proteome</keyword>
<evidence type="ECO:0000313" key="4">
    <source>
        <dbReference type="EMBL" id="MFC3148764.1"/>
    </source>
</evidence>
<reference evidence="5" key="1">
    <citation type="journal article" date="2019" name="Int. J. Syst. Evol. Microbiol.">
        <title>The Global Catalogue of Microorganisms (GCM) 10K type strain sequencing project: providing services to taxonomists for standard genome sequencing and annotation.</title>
        <authorList>
            <consortium name="The Broad Institute Genomics Platform"/>
            <consortium name="The Broad Institute Genome Sequencing Center for Infectious Disease"/>
            <person name="Wu L."/>
            <person name="Ma J."/>
        </authorList>
    </citation>
    <scope>NUCLEOTIDE SEQUENCE [LARGE SCALE GENOMIC DNA]</scope>
    <source>
        <strain evidence="5">KCTC 52168</strain>
    </source>
</reference>
<dbReference type="InterPro" id="IPR006140">
    <property type="entry name" value="D-isomer_DH_NAD-bd"/>
</dbReference>
<name>A0ABV7H863_9BURK</name>
<dbReference type="PANTHER" id="PTHR43333:SF1">
    <property type="entry name" value="D-ISOMER SPECIFIC 2-HYDROXYACID DEHYDROGENASE NAD-BINDING DOMAIN-CONTAINING PROTEIN"/>
    <property type="match status" value="1"/>
</dbReference>
<evidence type="ECO:0000313" key="5">
    <source>
        <dbReference type="Proteomes" id="UP001595556"/>
    </source>
</evidence>
<gene>
    <name evidence="4" type="ORF">ACFOEN_14120</name>
</gene>
<dbReference type="CDD" id="cd12164">
    <property type="entry name" value="GDH_like_2"/>
    <property type="match status" value="1"/>
</dbReference>
<protein>
    <submittedName>
        <fullName evidence="4">2-hydroxyacid dehydrogenase</fullName>
    </submittedName>
</protein>
<dbReference type="Pfam" id="PF02826">
    <property type="entry name" value="2-Hacid_dh_C"/>
    <property type="match status" value="1"/>
</dbReference>
<dbReference type="InterPro" id="IPR036291">
    <property type="entry name" value="NAD(P)-bd_dom_sf"/>
</dbReference>
<proteinExistence type="predicted"/>
<evidence type="ECO:0000259" key="3">
    <source>
        <dbReference type="Pfam" id="PF02826"/>
    </source>
</evidence>
<dbReference type="PANTHER" id="PTHR43333">
    <property type="entry name" value="2-HACID_DH_C DOMAIN-CONTAINING PROTEIN"/>
    <property type="match status" value="1"/>
</dbReference>
<keyword evidence="2" id="KW-0520">NAD</keyword>
<evidence type="ECO:0000256" key="2">
    <source>
        <dbReference type="ARBA" id="ARBA00023027"/>
    </source>
</evidence>
<evidence type="ECO:0000256" key="1">
    <source>
        <dbReference type="ARBA" id="ARBA00023002"/>
    </source>
</evidence>
<dbReference type="SUPFAM" id="SSF51735">
    <property type="entry name" value="NAD(P)-binding Rossmann-fold domains"/>
    <property type="match status" value="1"/>
</dbReference>
<keyword evidence="1" id="KW-0560">Oxidoreductase</keyword>
<sequence length="316" mass="33636">MKIAIHINGGRPDSWLAALPEVLRAARLDADVSVWGPGDAQADFAISWSPSPAFMAEQAAGLQALFSVGAGVDHILGVAGLPDSLPIIRVEDAGMGAQMAHYVSWAALRHLYGFDALQASQRERRWTSRLFAEADRCTVGVLGMGVLGEQVAATLDGLGFAVRGFSRSVRDPQTYIPGVQHMDASHGLDAFLDGLNMLVLLAPLTRETQDLITLAVLRRMARPSYLINVARGALVVDSDLLAALDEGTLAGATLDVFRTEPLPESHPFWTHPKITVTPHISAKTVVSTSATQIAGKIAALTRGEAVSGVVDRSRGY</sequence>
<accession>A0ABV7H863</accession>
<dbReference type="EMBL" id="JBHRTI010000007">
    <property type="protein sequence ID" value="MFC3148764.1"/>
    <property type="molecule type" value="Genomic_DNA"/>
</dbReference>
<comment type="caution">
    <text evidence="4">The sequence shown here is derived from an EMBL/GenBank/DDBJ whole genome shotgun (WGS) entry which is preliminary data.</text>
</comment>
<dbReference type="RefSeq" id="WP_377304993.1">
    <property type="nucleotide sequence ID" value="NZ_CP180191.1"/>
</dbReference>
<dbReference type="Gene3D" id="3.40.50.720">
    <property type="entry name" value="NAD(P)-binding Rossmann-like Domain"/>
    <property type="match status" value="2"/>
</dbReference>
<dbReference type="Proteomes" id="UP001595556">
    <property type="component" value="Unassembled WGS sequence"/>
</dbReference>
<organism evidence="4 5">
    <name type="scientific">Piscinibacterium candidicorallinum</name>
    <dbReference type="NCBI Taxonomy" id="1793872"/>
    <lineage>
        <taxon>Bacteria</taxon>
        <taxon>Pseudomonadati</taxon>
        <taxon>Pseudomonadota</taxon>
        <taxon>Betaproteobacteria</taxon>
        <taxon>Burkholderiales</taxon>
        <taxon>Piscinibacterium</taxon>
    </lineage>
</organism>